<protein>
    <submittedName>
        <fullName evidence="1">Uncharacterized protein</fullName>
    </submittedName>
</protein>
<organism evidence="1 2">
    <name type="scientific">Methanosalsum natronophilum</name>
    <dbReference type="NCBI Taxonomy" id="768733"/>
    <lineage>
        <taxon>Archaea</taxon>
        <taxon>Methanobacteriati</taxon>
        <taxon>Methanobacteriota</taxon>
        <taxon>Stenosarchaea group</taxon>
        <taxon>Methanomicrobia</taxon>
        <taxon>Methanosarcinales</taxon>
        <taxon>Methanosarcinaceae</taxon>
        <taxon>Methanosalsum</taxon>
    </lineage>
</organism>
<evidence type="ECO:0000313" key="2">
    <source>
        <dbReference type="Proteomes" id="UP000284763"/>
    </source>
</evidence>
<sequence>MIDTIKDKTNFEPLVANLPSKLPILIEEPEKYLDEIGLDQSIFNSDIIVSYSLHPDITTAIAKIASQRNVKSLIIPGGYSHVSMDELEKIAKNSNMHIEIDEICCALKEHESTKEL</sequence>
<name>A0A424Z3S9_9EURY</name>
<dbReference type="Pfam" id="PF02593">
    <property type="entry name" value="DUF166"/>
    <property type="match status" value="1"/>
</dbReference>
<feature type="non-terminal residue" evidence="1">
    <location>
        <position position="116"/>
    </location>
</feature>
<evidence type="ECO:0000313" key="1">
    <source>
        <dbReference type="EMBL" id="RQD89564.1"/>
    </source>
</evidence>
<dbReference type="Proteomes" id="UP000284763">
    <property type="component" value="Unassembled WGS sequence"/>
</dbReference>
<reference evidence="1 2" key="1">
    <citation type="submission" date="2018-08" db="EMBL/GenBank/DDBJ databases">
        <title>The metabolism and importance of syntrophic acetate oxidation coupled to methane or sulfide production in haloalkaline environments.</title>
        <authorList>
            <person name="Timmers P.H.A."/>
            <person name="Vavourakis C.D."/>
            <person name="Sorokin D.Y."/>
            <person name="Sinninghe Damste J.S."/>
            <person name="Muyzer G."/>
            <person name="Stams A.J.M."/>
            <person name="Plugge C.M."/>
        </authorList>
    </citation>
    <scope>NUCLEOTIDE SEQUENCE [LARGE SCALE GENOMIC DNA]</scope>
    <source>
        <strain evidence="1">MSAO_Arc3</strain>
    </source>
</reference>
<dbReference type="InterPro" id="IPR003745">
    <property type="entry name" value="DUF166"/>
</dbReference>
<gene>
    <name evidence="1" type="ORF">D5R95_02125</name>
</gene>
<dbReference type="EMBL" id="QZAB01000146">
    <property type="protein sequence ID" value="RQD89564.1"/>
    <property type="molecule type" value="Genomic_DNA"/>
</dbReference>
<comment type="caution">
    <text evidence="1">The sequence shown here is derived from an EMBL/GenBank/DDBJ whole genome shotgun (WGS) entry which is preliminary data.</text>
</comment>
<proteinExistence type="predicted"/>
<accession>A0A424Z3S9</accession>
<dbReference type="AlphaFoldDB" id="A0A424Z3S9"/>